<dbReference type="RefSeq" id="WP_285737421.1">
    <property type="nucleotide sequence ID" value="NZ_BSSA01000013.1"/>
</dbReference>
<sequence length="108" mass="11761">MANGYRVNTDELEAVVKRLQVIQQNMAQTSERSAYGTDVSGSDFGSNFSHAAKVHEAHQNMQAWLTETITGLTELINDFGNKTQTVNNAYKGLETEGVANMTYQGGAS</sequence>
<evidence type="ECO:0000313" key="1">
    <source>
        <dbReference type="EMBL" id="GLW71666.1"/>
    </source>
</evidence>
<dbReference type="Proteomes" id="UP001165041">
    <property type="component" value="Unassembled WGS sequence"/>
</dbReference>
<organism evidence="1 2">
    <name type="scientific">Kitasatospora phosalacinea</name>
    <dbReference type="NCBI Taxonomy" id="2065"/>
    <lineage>
        <taxon>Bacteria</taxon>
        <taxon>Bacillati</taxon>
        <taxon>Actinomycetota</taxon>
        <taxon>Actinomycetes</taxon>
        <taxon>Kitasatosporales</taxon>
        <taxon>Streptomycetaceae</taxon>
        <taxon>Kitasatospora</taxon>
    </lineage>
</organism>
<protein>
    <submittedName>
        <fullName evidence="1">Uncharacterized protein</fullName>
    </submittedName>
</protein>
<evidence type="ECO:0000313" key="2">
    <source>
        <dbReference type="Proteomes" id="UP001165041"/>
    </source>
</evidence>
<comment type="caution">
    <text evidence="1">The sequence shown here is derived from an EMBL/GenBank/DDBJ whole genome shotgun (WGS) entry which is preliminary data.</text>
</comment>
<accession>A0A9W6QAC1</accession>
<dbReference type="EMBL" id="BSSA01000013">
    <property type="protein sequence ID" value="GLW71666.1"/>
    <property type="molecule type" value="Genomic_DNA"/>
</dbReference>
<reference evidence="1" key="1">
    <citation type="submission" date="2023-02" db="EMBL/GenBank/DDBJ databases">
        <title>Kitasatospora phosalacinea NBRC 14627.</title>
        <authorList>
            <person name="Ichikawa N."/>
            <person name="Sato H."/>
            <person name="Tonouchi N."/>
        </authorList>
    </citation>
    <scope>NUCLEOTIDE SEQUENCE</scope>
    <source>
        <strain evidence="1">NBRC 14627</strain>
    </source>
</reference>
<gene>
    <name evidence="1" type="ORF">Kpho02_39650</name>
</gene>
<name>A0A9W6QAC1_9ACTN</name>
<proteinExistence type="predicted"/>
<dbReference type="AlphaFoldDB" id="A0A9W6QAC1"/>